<evidence type="ECO:0000256" key="1">
    <source>
        <dbReference type="ARBA" id="ARBA00008601"/>
    </source>
</evidence>
<sequence length="286" mass="31736">MHFLRNMLFPTREPLIDRDEVAFYFAALLTYSHSGGCPSHIKSVLDEYRMAVTNVSKHSDADAWEAHKSSLRDKVLLDLQGKGLIHRFQEEMKIVQEGRADFNRMQQVVPGLWLGSFHPANDRYQLRTQGITHICCCVNLPPRFPSDFEYHVIPADDTPSENISRFFPKAIEFIRDAIHRGGKVLVHCGAGISRAPTICTAFLMDEFHLPMDKALNLVQTQRPFASPNTGFMAQLRVLDSSLAVRRNSKGAAGGESANPGPAGPAAAPPAIAVGHLAAQPKRERNE</sequence>
<evidence type="ECO:0000259" key="7">
    <source>
        <dbReference type="PROSITE" id="PS50054"/>
    </source>
</evidence>
<feature type="compositionally biased region" description="Low complexity" evidence="6">
    <location>
        <begin position="254"/>
        <end position="278"/>
    </location>
</feature>
<dbReference type="Gene3D" id="3.90.190.10">
    <property type="entry name" value="Protein tyrosine phosphatase superfamily"/>
    <property type="match status" value="1"/>
</dbReference>
<organism evidence="9">
    <name type="scientific">Vitrella brassicaformis</name>
    <dbReference type="NCBI Taxonomy" id="1169539"/>
    <lineage>
        <taxon>Eukaryota</taxon>
        <taxon>Sar</taxon>
        <taxon>Alveolata</taxon>
        <taxon>Colpodellida</taxon>
        <taxon>Vitrellaceae</taxon>
        <taxon>Vitrella</taxon>
    </lineage>
</organism>
<dbReference type="GO" id="GO:0005829">
    <property type="term" value="C:cytosol"/>
    <property type="evidence" value="ECO:0007669"/>
    <property type="project" value="TreeGrafter"/>
</dbReference>
<dbReference type="AlphaFoldDB" id="A0A7S1K265"/>
<evidence type="ECO:0000256" key="2">
    <source>
        <dbReference type="ARBA" id="ARBA00022801"/>
    </source>
</evidence>
<dbReference type="GO" id="GO:0007165">
    <property type="term" value="P:signal transduction"/>
    <property type="evidence" value="ECO:0007669"/>
    <property type="project" value="TreeGrafter"/>
</dbReference>
<name>A0A7S1K265_9ALVE</name>
<dbReference type="PROSITE" id="PS50056">
    <property type="entry name" value="TYR_PHOSPHATASE_2"/>
    <property type="match status" value="1"/>
</dbReference>
<dbReference type="PROSITE" id="PS50054">
    <property type="entry name" value="TYR_PHOSPHATASE_DUAL"/>
    <property type="match status" value="1"/>
</dbReference>
<accession>A0A7S1K265</accession>
<feature type="domain" description="Tyrosine specific protein phosphatases" evidence="8">
    <location>
        <begin position="165"/>
        <end position="223"/>
    </location>
</feature>
<evidence type="ECO:0000259" key="8">
    <source>
        <dbReference type="PROSITE" id="PS50056"/>
    </source>
</evidence>
<feature type="domain" description="Tyrosine-protein phosphatase" evidence="7">
    <location>
        <begin position="104"/>
        <end position="244"/>
    </location>
</feature>
<dbReference type="InterPro" id="IPR029021">
    <property type="entry name" value="Prot-tyrosine_phosphatase-like"/>
</dbReference>
<evidence type="ECO:0000256" key="6">
    <source>
        <dbReference type="SAM" id="MobiDB-lite"/>
    </source>
</evidence>
<dbReference type="InterPro" id="IPR000340">
    <property type="entry name" value="Dual-sp_phosphatase_cat-dom"/>
</dbReference>
<keyword evidence="3" id="KW-0904">Protein phosphatase</keyword>
<dbReference type="PANTHER" id="PTHR45948:SF2">
    <property type="entry name" value="DUAL SPECIFICITY PROTEIN PHOSPHATASE"/>
    <property type="match status" value="1"/>
</dbReference>
<comment type="catalytic activity">
    <reaction evidence="4">
        <text>O-phospho-L-seryl-[protein] + H2O = L-seryl-[protein] + phosphate</text>
        <dbReference type="Rhea" id="RHEA:20629"/>
        <dbReference type="Rhea" id="RHEA-COMP:9863"/>
        <dbReference type="Rhea" id="RHEA-COMP:11604"/>
        <dbReference type="ChEBI" id="CHEBI:15377"/>
        <dbReference type="ChEBI" id="CHEBI:29999"/>
        <dbReference type="ChEBI" id="CHEBI:43474"/>
        <dbReference type="ChEBI" id="CHEBI:83421"/>
        <dbReference type="EC" id="3.1.3.16"/>
    </reaction>
</comment>
<evidence type="ECO:0008006" key="10">
    <source>
        <dbReference type="Google" id="ProtNLM"/>
    </source>
</evidence>
<evidence type="ECO:0000256" key="5">
    <source>
        <dbReference type="ARBA" id="ARBA00048336"/>
    </source>
</evidence>
<dbReference type="GO" id="GO:0004722">
    <property type="term" value="F:protein serine/threonine phosphatase activity"/>
    <property type="evidence" value="ECO:0007669"/>
    <property type="project" value="UniProtKB-EC"/>
</dbReference>
<protein>
    <recommendedName>
        <fullName evidence="10">Protein-serine/threonine phosphatase</fullName>
    </recommendedName>
</protein>
<dbReference type="SUPFAM" id="SSF52799">
    <property type="entry name" value="(Phosphotyrosine protein) phosphatases II"/>
    <property type="match status" value="1"/>
</dbReference>
<gene>
    <name evidence="9" type="ORF">VBRA1451_LOCUS15898</name>
</gene>
<feature type="region of interest" description="Disordered" evidence="6">
    <location>
        <begin position="248"/>
        <end position="286"/>
    </location>
</feature>
<reference evidence="9" key="1">
    <citation type="submission" date="2021-01" db="EMBL/GenBank/DDBJ databases">
        <authorList>
            <person name="Corre E."/>
            <person name="Pelletier E."/>
            <person name="Niang G."/>
            <person name="Scheremetjew M."/>
            <person name="Finn R."/>
            <person name="Kale V."/>
            <person name="Holt S."/>
            <person name="Cochrane G."/>
            <person name="Meng A."/>
            <person name="Brown T."/>
            <person name="Cohen L."/>
        </authorList>
    </citation>
    <scope>NUCLEOTIDE SEQUENCE</scope>
    <source>
        <strain evidence="9">CCMP3346</strain>
    </source>
</reference>
<dbReference type="PRINTS" id="PR01908">
    <property type="entry name" value="ADSPHPHTASE"/>
</dbReference>
<dbReference type="Pfam" id="PF00782">
    <property type="entry name" value="DSPc"/>
    <property type="match status" value="1"/>
</dbReference>
<evidence type="ECO:0000256" key="4">
    <source>
        <dbReference type="ARBA" id="ARBA00047761"/>
    </source>
</evidence>
<proteinExistence type="inferred from homology"/>
<dbReference type="EMBL" id="HBGB01027266">
    <property type="protein sequence ID" value="CAD9060828.1"/>
    <property type="molecule type" value="Transcribed_RNA"/>
</dbReference>
<dbReference type="InterPro" id="IPR000387">
    <property type="entry name" value="Tyr_Pase_dom"/>
</dbReference>
<comment type="catalytic activity">
    <reaction evidence="5">
        <text>O-phospho-L-threonyl-[protein] + H2O = L-threonyl-[protein] + phosphate</text>
        <dbReference type="Rhea" id="RHEA:47004"/>
        <dbReference type="Rhea" id="RHEA-COMP:11060"/>
        <dbReference type="Rhea" id="RHEA-COMP:11605"/>
        <dbReference type="ChEBI" id="CHEBI:15377"/>
        <dbReference type="ChEBI" id="CHEBI:30013"/>
        <dbReference type="ChEBI" id="CHEBI:43474"/>
        <dbReference type="ChEBI" id="CHEBI:61977"/>
        <dbReference type="EC" id="3.1.3.16"/>
    </reaction>
</comment>
<dbReference type="SMART" id="SM00195">
    <property type="entry name" value="DSPc"/>
    <property type="match status" value="1"/>
</dbReference>
<dbReference type="GO" id="GO:0004725">
    <property type="term" value="F:protein tyrosine phosphatase activity"/>
    <property type="evidence" value="ECO:0007669"/>
    <property type="project" value="TreeGrafter"/>
</dbReference>
<comment type="similarity">
    <text evidence="1">Belongs to the protein-tyrosine phosphatase family. Non-receptor class dual specificity subfamily.</text>
</comment>
<dbReference type="CDD" id="cd14498">
    <property type="entry name" value="DSP"/>
    <property type="match status" value="1"/>
</dbReference>
<evidence type="ECO:0000313" key="9">
    <source>
        <dbReference type="EMBL" id="CAD9060828.1"/>
    </source>
</evidence>
<dbReference type="InterPro" id="IPR020422">
    <property type="entry name" value="TYR_PHOSPHATASE_DUAL_dom"/>
</dbReference>
<dbReference type="PANTHER" id="PTHR45948">
    <property type="entry name" value="DUAL SPECIFICITY PROTEIN PHOSPHATASE DDB_G0269404-RELATED"/>
    <property type="match status" value="1"/>
</dbReference>
<evidence type="ECO:0000256" key="3">
    <source>
        <dbReference type="ARBA" id="ARBA00022912"/>
    </source>
</evidence>
<keyword evidence="2" id="KW-0378">Hydrolase</keyword>